<evidence type="ECO:0000313" key="1">
    <source>
        <dbReference type="EMBL" id="DAF63724.1"/>
    </source>
</evidence>
<organism evidence="1">
    <name type="scientific">Podoviridae sp. ctz6O13</name>
    <dbReference type="NCBI Taxonomy" id="2827757"/>
    <lineage>
        <taxon>Viruses</taxon>
        <taxon>Duplodnaviria</taxon>
        <taxon>Heunggongvirae</taxon>
        <taxon>Uroviricota</taxon>
        <taxon>Caudoviricetes</taxon>
    </lineage>
</organism>
<sequence length="340" mass="39055">MTAKQVFKNTLIELNKINAPALKLYEFNHFINKAISQYENMVYNIYETNQQTIDDLRVLQSSVYLTPTKVKDSDKVALNGDYGGASKYTSRMGLYGNTYECWLPMDYMHILNCVCTFDTSIGKKCLDNSTYIQRPATRLTTDSWPHVMNDFYNRPSMDRPYYMVYNQNRKVGSDLPMDPVRKGLEEGPGKNPYIGTDINGPYGRGLYDPDKLADNVPGSNNIRTFTFYNGHKESLVERSAAQRIGNVSSIRLEIRCGRADPNVKLKEVQVDYLRVPQYVLLTQEQLDLTQDTSQMMEFPDYVCQEIINILVRLIMERSNDPRLGNNLQINQTIARPNAQQ</sequence>
<reference evidence="1" key="1">
    <citation type="journal article" date="2021" name="Proc. Natl. Acad. Sci. U.S.A.">
        <title>A Catalog of Tens of Thousands of Viruses from Human Metagenomes Reveals Hidden Associations with Chronic Diseases.</title>
        <authorList>
            <person name="Tisza M.J."/>
            <person name="Buck C.B."/>
        </authorList>
    </citation>
    <scope>NUCLEOTIDE SEQUENCE</scope>
    <source>
        <strain evidence="1">Ctz6O13</strain>
    </source>
</reference>
<protein>
    <submittedName>
        <fullName evidence="1">Uncharacterized protein</fullName>
    </submittedName>
</protein>
<dbReference type="EMBL" id="BK032843">
    <property type="protein sequence ID" value="DAF63724.1"/>
    <property type="molecule type" value="Genomic_DNA"/>
</dbReference>
<accession>A0A8S5TK83</accession>
<proteinExistence type="predicted"/>
<name>A0A8S5TK83_9CAUD</name>